<keyword evidence="4" id="KW-1185">Reference proteome</keyword>
<evidence type="ECO:0000256" key="2">
    <source>
        <dbReference type="ARBA" id="ARBA00022801"/>
    </source>
</evidence>
<evidence type="ECO:0000313" key="4">
    <source>
        <dbReference type="Proteomes" id="UP000028006"/>
    </source>
</evidence>
<dbReference type="GO" id="GO:0008448">
    <property type="term" value="F:N-acetylglucosamine-6-phosphate deacetylase activity"/>
    <property type="evidence" value="ECO:0007669"/>
    <property type="project" value="TreeGrafter"/>
</dbReference>
<dbReference type="GO" id="GO:0006046">
    <property type="term" value="P:N-acetylglucosamine catabolic process"/>
    <property type="evidence" value="ECO:0007669"/>
    <property type="project" value="TreeGrafter"/>
</dbReference>
<protein>
    <submittedName>
        <fullName evidence="3">Uncharacterized protein</fullName>
    </submittedName>
</protein>
<dbReference type="SUPFAM" id="SSF51556">
    <property type="entry name" value="Metallo-dependent hydrolases"/>
    <property type="match status" value="1"/>
</dbReference>
<comment type="similarity">
    <text evidence="1">Belongs to the metallo-dependent hydrolases superfamily. NagA family.</text>
</comment>
<dbReference type="InterPro" id="IPR011059">
    <property type="entry name" value="Metal-dep_hydrolase_composite"/>
</dbReference>
<gene>
    <name evidence="3" type="ORF">GZ77_11530</name>
</gene>
<dbReference type="PANTHER" id="PTHR11113">
    <property type="entry name" value="N-ACETYLGLUCOSAMINE-6-PHOSPHATE DEACETYLASE"/>
    <property type="match status" value="1"/>
</dbReference>
<comment type="caution">
    <text evidence="3">The sequence shown here is derived from an EMBL/GenBank/DDBJ whole genome shotgun (WGS) entry which is preliminary data.</text>
</comment>
<dbReference type="Proteomes" id="UP000028006">
    <property type="component" value="Unassembled WGS sequence"/>
</dbReference>
<accession>A0A081N8W3</accession>
<dbReference type="Gene3D" id="3.20.20.140">
    <property type="entry name" value="Metal-dependent hydrolases"/>
    <property type="match status" value="2"/>
</dbReference>
<keyword evidence="2" id="KW-0378">Hydrolase</keyword>
<dbReference type="SUPFAM" id="SSF51338">
    <property type="entry name" value="Composite domain of metallo-dependent hydrolases"/>
    <property type="match status" value="1"/>
</dbReference>
<dbReference type="InterPro" id="IPR032466">
    <property type="entry name" value="Metal_Hydrolase"/>
</dbReference>
<dbReference type="eggNOG" id="COG3653">
    <property type="taxonomic scope" value="Bacteria"/>
</dbReference>
<name>A0A081N8W3_9GAMM</name>
<evidence type="ECO:0000313" key="3">
    <source>
        <dbReference type="EMBL" id="KEQ14886.1"/>
    </source>
</evidence>
<dbReference type="EMBL" id="JOKG01000002">
    <property type="protein sequence ID" value="KEQ14886.1"/>
    <property type="molecule type" value="Genomic_DNA"/>
</dbReference>
<dbReference type="AlphaFoldDB" id="A0A081N8W3"/>
<dbReference type="Gene3D" id="2.30.40.10">
    <property type="entry name" value="Urease, subunit C, domain 1"/>
    <property type="match status" value="1"/>
</dbReference>
<dbReference type="PANTHER" id="PTHR11113:SF14">
    <property type="entry name" value="N-ACETYLGLUCOSAMINE-6-PHOSPHATE DEACETYLASE"/>
    <property type="match status" value="1"/>
</dbReference>
<sequence length="540" mass="59082">MESPMSDRFILTGGMICDGTGQDAFQGEVLVEDGVIRQITRGVSAPADNTPRIDCQGLVVAPGFIDVTSNMDFYAGFGGSVYFGQFTRQGVTSFVTGQGGYSPFAISAYSPHQTLLNQPPFDIGQIEQPAGGLRQFNHQLDSTIHHQLIPMAGHGSCRLSIAGYDNRPLSGKEQKQLLGLLEESLQDGAAGIAIGLNERPGMFATKEELHAVAQLTQRYDKVLRVHGRSQMALSGYYPALSLRRHNLQALDEMLLLARRIGVKLQCSQLAFLGDRSWYTMDTALDSLYKACEMGVDVQFDISPHSVGTTRLINLLPQWFVGNWQEGMASRWQRQRLQLALTLNFAMSGLGYSDIKLVSSYSETYEPSEGERLDTIASSAGQSPFDTLLDILDKSNSQARVMVYERYGIGMVQQLMAHVCSLLGSGAVPEPLSGVHHPSAVAAFPRFLQIARNTGVLSMEHCVRKMTGAVADRVGVRDRGYLLEGKRADITVFNWKSLMDLTDFAGYDAQPDGIDQVYIGGKCLLKQSRLVSADSVSTNTL</sequence>
<organism evidence="3 4">
    <name type="scientific">Endozoicomonas montiporae</name>
    <dbReference type="NCBI Taxonomy" id="1027273"/>
    <lineage>
        <taxon>Bacteria</taxon>
        <taxon>Pseudomonadati</taxon>
        <taxon>Pseudomonadota</taxon>
        <taxon>Gammaproteobacteria</taxon>
        <taxon>Oceanospirillales</taxon>
        <taxon>Endozoicomonadaceae</taxon>
        <taxon>Endozoicomonas</taxon>
    </lineage>
</organism>
<proteinExistence type="inferred from homology"/>
<reference evidence="3 4" key="1">
    <citation type="submission" date="2014-06" db="EMBL/GenBank/DDBJ databases">
        <title>Whole Genome Sequences of Three Symbiotic Endozoicomonas Bacteria.</title>
        <authorList>
            <person name="Neave M.J."/>
            <person name="Apprill A."/>
            <person name="Voolstra C.R."/>
        </authorList>
    </citation>
    <scope>NUCLEOTIDE SEQUENCE [LARGE SCALE GENOMIC DNA]</scope>
    <source>
        <strain evidence="3 4">LMG 24815</strain>
    </source>
</reference>
<evidence type="ECO:0000256" key="1">
    <source>
        <dbReference type="ARBA" id="ARBA00010716"/>
    </source>
</evidence>